<protein>
    <submittedName>
        <fullName evidence="1">Antitoxin ParD1/3/4</fullName>
    </submittedName>
</protein>
<proteinExistence type="predicted"/>
<name>A0A5P8WF81_9NOSO</name>
<accession>A0A5P8WF81</accession>
<dbReference type="KEGG" id="nsh:GXM_08922"/>
<sequence length="86" mass="9594">MNISIDIPDEVRVYVEAQVMAGAYSSIGEYFLSLVQQDQKRKAQAKLETLLKEGIDGEGQEVTPEYWQNLRSSVLGQNSMGNPNDT</sequence>
<evidence type="ECO:0000313" key="1">
    <source>
        <dbReference type="EMBL" id="QFS51428.1"/>
    </source>
</evidence>
<dbReference type="AlphaFoldDB" id="A0A5P8WF81"/>
<reference evidence="1 2" key="1">
    <citation type="submission" date="2019-10" db="EMBL/GenBank/DDBJ databases">
        <title>Genomic and transcriptomic insights into the perfect genentic adaptation of a filamentous nitrogen-fixing cyanobacterium to rice fields.</title>
        <authorList>
            <person name="Chen Z."/>
        </authorList>
    </citation>
    <scope>NUCLEOTIDE SEQUENCE [LARGE SCALE GENOMIC DNA]</scope>
    <source>
        <strain evidence="1">CCNUC1</strain>
    </source>
</reference>
<organism evidence="1 2">
    <name type="scientific">Nostoc sphaeroides CCNUC1</name>
    <dbReference type="NCBI Taxonomy" id="2653204"/>
    <lineage>
        <taxon>Bacteria</taxon>
        <taxon>Bacillati</taxon>
        <taxon>Cyanobacteriota</taxon>
        <taxon>Cyanophyceae</taxon>
        <taxon>Nostocales</taxon>
        <taxon>Nostocaceae</taxon>
        <taxon>Nostoc</taxon>
    </lineage>
</organism>
<dbReference type="Proteomes" id="UP000326678">
    <property type="component" value="Chromosome Gxm2"/>
</dbReference>
<keyword evidence="2" id="KW-1185">Reference proteome</keyword>
<dbReference type="EMBL" id="CP045227">
    <property type="protein sequence ID" value="QFS51428.1"/>
    <property type="molecule type" value="Genomic_DNA"/>
</dbReference>
<gene>
    <name evidence="1" type="ORF">GXM_08922</name>
</gene>
<evidence type="ECO:0000313" key="2">
    <source>
        <dbReference type="Proteomes" id="UP000326678"/>
    </source>
</evidence>
<dbReference type="RefSeq" id="WP_152591981.1">
    <property type="nucleotide sequence ID" value="NZ_CP045227.1"/>
</dbReference>